<dbReference type="GO" id="GO:0005525">
    <property type="term" value="F:GTP binding"/>
    <property type="evidence" value="ECO:0007669"/>
    <property type="project" value="InterPro"/>
</dbReference>
<reference evidence="3 5" key="2">
    <citation type="submission" date="2016-10" db="EMBL/GenBank/DDBJ databases">
        <authorList>
            <person name="de Groot N.N."/>
        </authorList>
    </citation>
    <scope>NUCLEOTIDE SEQUENCE [LARGE SCALE GENOMIC DNA]</scope>
    <source>
        <strain evidence="3 5">DSM 2895</strain>
    </source>
</reference>
<dbReference type="EMBL" id="FNED01000019">
    <property type="protein sequence ID" value="SDJ50308.1"/>
    <property type="molecule type" value="Genomic_DNA"/>
</dbReference>
<evidence type="ECO:0000313" key="5">
    <source>
        <dbReference type="Proteomes" id="UP000182836"/>
    </source>
</evidence>
<dbReference type="GO" id="GO:0006777">
    <property type="term" value="P:Mo-molybdopterin cofactor biosynthetic process"/>
    <property type="evidence" value="ECO:0007669"/>
    <property type="project" value="InterPro"/>
</dbReference>
<dbReference type="EMBL" id="LGUG01000004">
    <property type="protein sequence ID" value="KON96602.1"/>
    <property type="molecule type" value="Genomic_DNA"/>
</dbReference>
<proteinExistence type="predicted"/>
<dbReference type="PATRIC" id="fig|47500.8.peg.654"/>
<feature type="domain" description="Molybdopterin-guanine dinucleotide biosynthesis protein B (MobB)" evidence="1">
    <location>
        <begin position="10"/>
        <end position="137"/>
    </location>
</feature>
<dbReference type="Gene3D" id="3.40.50.300">
    <property type="entry name" value="P-loop containing nucleotide triphosphate hydrolases"/>
    <property type="match status" value="1"/>
</dbReference>
<evidence type="ECO:0000259" key="1">
    <source>
        <dbReference type="Pfam" id="PF03205"/>
    </source>
</evidence>
<dbReference type="GeneID" id="42306508"/>
<dbReference type="NCBIfam" id="TIGR00176">
    <property type="entry name" value="mobB"/>
    <property type="match status" value="1"/>
</dbReference>
<dbReference type="InterPro" id="IPR027417">
    <property type="entry name" value="P-loop_NTPase"/>
</dbReference>
<dbReference type="SUPFAM" id="SSF52540">
    <property type="entry name" value="P-loop containing nucleoside triphosphate hydrolases"/>
    <property type="match status" value="1"/>
</dbReference>
<dbReference type="OrthoDB" id="9786803at2"/>
<gene>
    <name evidence="2" type="ORF">AF333_15115</name>
    <name evidence="3" type="ORF">SAMN04487909_11949</name>
</gene>
<dbReference type="Proteomes" id="UP000182836">
    <property type="component" value="Unassembled WGS sequence"/>
</dbReference>
<sequence length="169" mass="19286">MSQEERYPPILQVVGYSDSGKTTLITRLITYLSAQGYRIGTIKHDAHTFEVDKPGKDTWKHREAGASIVSITSVQKTAIMIQEYRKIEELLPLYKDMDIVLIEGYKFADYPKIVVLRHSEHVKLMEDVTSVLAVASWERFEEIGYPQYDVNDIESIAGVLLAHLKGETR</sequence>
<dbReference type="RefSeq" id="WP_043066579.1">
    <property type="nucleotide sequence ID" value="NZ_BJOA01000112.1"/>
</dbReference>
<dbReference type="CDD" id="cd03116">
    <property type="entry name" value="MobB"/>
    <property type="match status" value="1"/>
</dbReference>
<evidence type="ECO:0000313" key="4">
    <source>
        <dbReference type="Proteomes" id="UP000037269"/>
    </source>
</evidence>
<dbReference type="PANTHER" id="PTHR40072">
    <property type="entry name" value="MOLYBDOPTERIN-GUANINE DINUCLEOTIDE BIOSYNTHESIS ADAPTER PROTEIN-RELATED"/>
    <property type="match status" value="1"/>
</dbReference>
<keyword evidence="4" id="KW-1185">Reference proteome</keyword>
<dbReference type="Pfam" id="PF03205">
    <property type="entry name" value="MobB"/>
    <property type="match status" value="1"/>
</dbReference>
<dbReference type="STRING" id="47500.AF333_15115"/>
<evidence type="ECO:0000313" key="3">
    <source>
        <dbReference type="EMBL" id="SDJ50308.1"/>
    </source>
</evidence>
<dbReference type="InterPro" id="IPR004435">
    <property type="entry name" value="MobB_dom"/>
</dbReference>
<protein>
    <submittedName>
        <fullName evidence="3">Molybdopterin-guanine dinucleotide biosynthesis protein B</fullName>
    </submittedName>
</protein>
<organism evidence="2 4">
    <name type="scientific">Aneurinibacillus migulanus</name>
    <name type="common">Bacillus migulanus</name>
    <dbReference type="NCBI Taxonomy" id="47500"/>
    <lineage>
        <taxon>Bacteria</taxon>
        <taxon>Bacillati</taxon>
        <taxon>Bacillota</taxon>
        <taxon>Bacilli</taxon>
        <taxon>Bacillales</taxon>
        <taxon>Paenibacillaceae</taxon>
        <taxon>Aneurinibacillus group</taxon>
        <taxon>Aneurinibacillus</taxon>
    </lineage>
</organism>
<reference evidence="2 4" key="1">
    <citation type="submission" date="2015-07" db="EMBL/GenBank/DDBJ databases">
        <title>Fjat-14205 dsm 2895.</title>
        <authorList>
            <person name="Liu B."/>
            <person name="Wang J."/>
            <person name="Zhu Y."/>
            <person name="Liu G."/>
            <person name="Chen Q."/>
            <person name="Chen Z."/>
            <person name="Lan J."/>
            <person name="Che J."/>
            <person name="Ge C."/>
            <person name="Shi H."/>
            <person name="Pan Z."/>
            <person name="Liu X."/>
        </authorList>
    </citation>
    <scope>NUCLEOTIDE SEQUENCE [LARGE SCALE GENOMIC DNA]</scope>
    <source>
        <strain evidence="2 4">DSM 2895</strain>
    </source>
</reference>
<evidence type="ECO:0000313" key="2">
    <source>
        <dbReference type="EMBL" id="KON96602.1"/>
    </source>
</evidence>
<name>A0A0D1W852_ANEMI</name>
<dbReference type="AlphaFoldDB" id="A0A0D1W852"/>
<dbReference type="Proteomes" id="UP000037269">
    <property type="component" value="Unassembled WGS sequence"/>
</dbReference>
<accession>A0A0D1W852</accession>
<dbReference type="PANTHER" id="PTHR40072:SF1">
    <property type="entry name" value="MOLYBDOPTERIN-GUANINE DINUCLEOTIDE BIOSYNTHESIS ADAPTER PROTEIN"/>
    <property type="match status" value="1"/>
</dbReference>
<dbReference type="InterPro" id="IPR052539">
    <property type="entry name" value="MGD_biosynthesis_adapter"/>
</dbReference>